<dbReference type="PROSITE" id="PS50157">
    <property type="entry name" value="ZINC_FINGER_C2H2_2"/>
    <property type="match status" value="11"/>
</dbReference>
<evidence type="ECO:0000256" key="8">
    <source>
        <dbReference type="PROSITE-ProRule" id="PRU01263"/>
    </source>
</evidence>
<keyword evidence="3" id="KW-0677">Repeat</keyword>
<feature type="binding site" evidence="8">
    <location>
        <position position="65"/>
    </location>
    <ligand>
        <name>Zn(2+)</name>
        <dbReference type="ChEBI" id="CHEBI:29105"/>
    </ligand>
</feature>
<feature type="domain" description="C2H2-type" evidence="10">
    <location>
        <begin position="593"/>
        <end position="621"/>
    </location>
</feature>
<evidence type="ECO:0000256" key="3">
    <source>
        <dbReference type="ARBA" id="ARBA00022737"/>
    </source>
</evidence>
<dbReference type="InterPro" id="IPR050888">
    <property type="entry name" value="ZnF_C2H2-type_TF"/>
</dbReference>
<accession>A0ABM1YTJ7</accession>
<evidence type="ECO:0000313" key="12">
    <source>
        <dbReference type="EnsemblMetazoa" id="AALFPA23_012025.P17157"/>
    </source>
</evidence>
<feature type="domain" description="C2H2-type" evidence="10">
    <location>
        <begin position="242"/>
        <end position="269"/>
    </location>
</feature>
<feature type="domain" description="C2H2-type" evidence="10">
    <location>
        <begin position="352"/>
        <end position="380"/>
    </location>
</feature>
<dbReference type="EnsemblMetazoa" id="AALFPA23_012025.R17157">
    <property type="protein sequence ID" value="AALFPA23_012025.P17157"/>
    <property type="gene ID" value="AALFPA23_012025"/>
</dbReference>
<reference evidence="13" key="1">
    <citation type="journal article" date="2015" name="Proc. Natl. Acad. Sci. U.S.A.">
        <title>Genome sequence of the Asian Tiger mosquito, Aedes albopictus, reveals insights into its biology, genetics, and evolution.</title>
        <authorList>
            <person name="Chen X.G."/>
            <person name="Jiang X."/>
            <person name="Gu J."/>
            <person name="Xu M."/>
            <person name="Wu Y."/>
            <person name="Deng Y."/>
            <person name="Zhang C."/>
            <person name="Bonizzoni M."/>
            <person name="Dermauw W."/>
            <person name="Vontas J."/>
            <person name="Armbruster P."/>
            <person name="Huang X."/>
            <person name="Yang Y."/>
            <person name="Zhang H."/>
            <person name="He W."/>
            <person name="Peng H."/>
            <person name="Liu Y."/>
            <person name="Wu K."/>
            <person name="Chen J."/>
            <person name="Lirakis M."/>
            <person name="Topalis P."/>
            <person name="Van Leeuwen T."/>
            <person name="Hall A.B."/>
            <person name="Jiang X."/>
            <person name="Thorpe C."/>
            <person name="Mueller R.L."/>
            <person name="Sun C."/>
            <person name="Waterhouse R.M."/>
            <person name="Yan G."/>
            <person name="Tu Z.J."/>
            <person name="Fang X."/>
            <person name="James A.A."/>
        </authorList>
    </citation>
    <scope>NUCLEOTIDE SEQUENCE [LARGE SCALE GENOMIC DNA]</scope>
    <source>
        <strain evidence="13">Foshan</strain>
    </source>
</reference>
<keyword evidence="13" id="KW-1185">Reference proteome</keyword>
<feature type="compositionally biased region" description="Basic residues" evidence="9">
    <location>
        <begin position="191"/>
        <end position="204"/>
    </location>
</feature>
<dbReference type="InterPro" id="IPR012934">
    <property type="entry name" value="Znf_AD"/>
</dbReference>
<feature type="domain" description="C2H2-type" evidence="10">
    <location>
        <begin position="301"/>
        <end position="323"/>
    </location>
</feature>
<dbReference type="PROSITE" id="PS00028">
    <property type="entry name" value="ZINC_FINGER_C2H2_1"/>
    <property type="match status" value="10"/>
</dbReference>
<feature type="domain" description="C2H2-type" evidence="10">
    <location>
        <begin position="398"/>
        <end position="426"/>
    </location>
</feature>
<keyword evidence="6" id="KW-0539">Nucleus</keyword>
<dbReference type="Proteomes" id="UP000069940">
    <property type="component" value="Unassembled WGS sequence"/>
</dbReference>
<keyword evidence="4 7" id="KW-0863">Zinc-finger</keyword>
<evidence type="ECO:0000259" key="11">
    <source>
        <dbReference type="PROSITE" id="PS51915"/>
    </source>
</evidence>
<evidence type="ECO:0000256" key="1">
    <source>
        <dbReference type="ARBA" id="ARBA00004123"/>
    </source>
</evidence>
<evidence type="ECO:0000313" key="13">
    <source>
        <dbReference type="Proteomes" id="UP000069940"/>
    </source>
</evidence>
<feature type="domain" description="C2H2-type" evidence="10">
    <location>
        <begin position="271"/>
        <end position="299"/>
    </location>
</feature>
<dbReference type="PROSITE" id="PS51915">
    <property type="entry name" value="ZAD"/>
    <property type="match status" value="1"/>
</dbReference>
<feature type="domain" description="C2H2-type" evidence="10">
    <location>
        <begin position="536"/>
        <end position="564"/>
    </location>
</feature>
<proteinExistence type="predicted"/>
<dbReference type="InterPro" id="IPR036236">
    <property type="entry name" value="Znf_C2H2_sf"/>
</dbReference>
<protein>
    <recommendedName>
        <fullName evidence="14">C2h2-type zn-finger protein</fullName>
    </recommendedName>
</protein>
<feature type="binding site" evidence="8">
    <location>
        <position position="62"/>
    </location>
    <ligand>
        <name>Zn(2+)</name>
        <dbReference type="ChEBI" id="CHEBI:29105"/>
    </ligand>
</feature>
<feature type="domain" description="C2H2-type" evidence="10">
    <location>
        <begin position="508"/>
        <end position="535"/>
    </location>
</feature>
<evidence type="ECO:0000256" key="9">
    <source>
        <dbReference type="SAM" id="MobiDB-lite"/>
    </source>
</evidence>
<comment type="subcellular location">
    <subcellularLocation>
        <location evidence="1">Nucleus</location>
    </subcellularLocation>
</comment>
<sequence length="676" mass="78777">MYDFPNFPWVCRICFKLTQDCNINDRARLEYDNPCTTYEDLLNELYFLSTEEYANELPKHLCKSCAHRLKEISNFRRQAIQVLKFSIALLKFKQTNDSKTIEDLFKSDESDQLRHVLSRLHVIDSEEFTIDGLIRDIKNNCTIDNTEEEVVFEEVTVDVATNLNCETISDVELSNNEAIEQESESEEPTKKTKRKQRSKSRKTVIHKDGQKFKLCPMEGCGGEYLIGNRAAYLQHEKNFHRYGCNVCGRVLASRTSFNNHVLLHDGEQAKVKCEFCERTFTTKGNMMVHVREVHNNTGIHFNCQYCEKGFMEQKDLNAHLHDHNVCQICDETFADLSGWISHTRREHPDTLFTCDHCDHTSLSHALLDRHKRMKHSESSKEQKTRRFTVFAINSASFDQCPQCNLQFTSEEFLLQHNDQVHNKTQTDKHDRSTIKRRTKEEREKFALRYSCDICGKMYRFKNSLWSHRHKEHSLDQKTAICDMCGQNFKHHSYLAAHIANIHATDFPFRCESCPKAYSQAYLLKEHAKSHNTEKRHKCPHCDYRAKQSHLVKDHVVRMHSTERPAKCGECDRAFINNSELKKHMAVHSGKMHFQCDECDQVFRRKMDLGRHKARIHEAASLGKKRKLDKTSNGDGREQLDSVQKALSVGKKRTVRKSAITGKSAKTQQETNKINVY</sequence>
<evidence type="ECO:0008006" key="14">
    <source>
        <dbReference type="Google" id="ProtNLM"/>
    </source>
</evidence>
<evidence type="ECO:0000259" key="10">
    <source>
        <dbReference type="PROSITE" id="PS50157"/>
    </source>
</evidence>
<name>A0ABM1YTJ7_AEDAL</name>
<dbReference type="RefSeq" id="XP_019560035.2">
    <property type="nucleotide sequence ID" value="XM_019704490.3"/>
</dbReference>
<dbReference type="InterPro" id="IPR013087">
    <property type="entry name" value="Znf_C2H2_type"/>
</dbReference>
<feature type="binding site" evidence="8">
    <location>
        <position position="11"/>
    </location>
    <ligand>
        <name>Zn(2+)</name>
        <dbReference type="ChEBI" id="CHEBI:29105"/>
    </ligand>
</feature>
<feature type="domain" description="C2H2-type" evidence="10">
    <location>
        <begin position="479"/>
        <end position="507"/>
    </location>
</feature>
<feature type="binding site" evidence="8">
    <location>
        <position position="14"/>
    </location>
    <ligand>
        <name>Zn(2+)</name>
        <dbReference type="ChEBI" id="CHEBI:29105"/>
    </ligand>
</feature>
<evidence type="ECO:0000256" key="7">
    <source>
        <dbReference type="PROSITE-ProRule" id="PRU00042"/>
    </source>
</evidence>
<evidence type="ECO:0000256" key="4">
    <source>
        <dbReference type="ARBA" id="ARBA00022771"/>
    </source>
</evidence>
<feature type="region of interest" description="Disordered" evidence="9">
    <location>
        <begin position="176"/>
        <end position="205"/>
    </location>
</feature>
<feature type="domain" description="ZAD" evidence="11">
    <location>
        <begin position="9"/>
        <end position="89"/>
    </location>
</feature>
<keyword evidence="2 8" id="KW-0479">Metal-binding</keyword>
<feature type="compositionally biased region" description="Polar residues" evidence="9">
    <location>
        <begin position="663"/>
        <end position="676"/>
    </location>
</feature>
<keyword evidence="5 8" id="KW-0862">Zinc</keyword>
<feature type="region of interest" description="Disordered" evidence="9">
    <location>
        <begin position="653"/>
        <end position="676"/>
    </location>
</feature>
<dbReference type="GeneID" id="109428674"/>
<evidence type="ECO:0000256" key="5">
    <source>
        <dbReference type="ARBA" id="ARBA00022833"/>
    </source>
</evidence>
<evidence type="ECO:0000256" key="2">
    <source>
        <dbReference type="ARBA" id="ARBA00022723"/>
    </source>
</evidence>
<evidence type="ECO:0000256" key="6">
    <source>
        <dbReference type="ARBA" id="ARBA00023242"/>
    </source>
</evidence>
<dbReference type="SMART" id="SM00868">
    <property type="entry name" value="zf-AD"/>
    <property type="match status" value="1"/>
</dbReference>
<dbReference type="SMART" id="SM00355">
    <property type="entry name" value="ZnF_C2H2"/>
    <property type="match status" value="13"/>
</dbReference>
<dbReference type="Gene3D" id="3.30.160.60">
    <property type="entry name" value="Classic Zinc Finger"/>
    <property type="match status" value="6"/>
</dbReference>
<organism evidence="12 13">
    <name type="scientific">Aedes albopictus</name>
    <name type="common">Asian tiger mosquito</name>
    <name type="synonym">Stegomyia albopicta</name>
    <dbReference type="NCBI Taxonomy" id="7160"/>
    <lineage>
        <taxon>Eukaryota</taxon>
        <taxon>Metazoa</taxon>
        <taxon>Ecdysozoa</taxon>
        <taxon>Arthropoda</taxon>
        <taxon>Hexapoda</taxon>
        <taxon>Insecta</taxon>
        <taxon>Pterygota</taxon>
        <taxon>Neoptera</taxon>
        <taxon>Endopterygota</taxon>
        <taxon>Diptera</taxon>
        <taxon>Nematocera</taxon>
        <taxon>Culicoidea</taxon>
        <taxon>Culicidae</taxon>
        <taxon>Culicinae</taxon>
        <taxon>Aedini</taxon>
        <taxon>Aedes</taxon>
        <taxon>Stegomyia</taxon>
    </lineage>
</organism>
<dbReference type="Pfam" id="PF00096">
    <property type="entry name" value="zf-C2H2"/>
    <property type="match status" value="6"/>
</dbReference>
<feature type="domain" description="C2H2-type" evidence="10">
    <location>
        <begin position="449"/>
        <end position="477"/>
    </location>
</feature>
<dbReference type="SUPFAM" id="SSF57667">
    <property type="entry name" value="beta-beta-alpha zinc fingers"/>
    <property type="match status" value="5"/>
</dbReference>
<dbReference type="PANTHER" id="PTHR24406">
    <property type="entry name" value="TRANSCRIPTIONAL REPRESSOR CTCFL-RELATED"/>
    <property type="match status" value="1"/>
</dbReference>
<reference evidence="12" key="2">
    <citation type="submission" date="2025-05" db="UniProtKB">
        <authorList>
            <consortium name="EnsemblMetazoa"/>
        </authorList>
    </citation>
    <scope>IDENTIFICATION</scope>
    <source>
        <strain evidence="12">Foshan</strain>
    </source>
</reference>
<feature type="domain" description="C2H2-type" evidence="10">
    <location>
        <begin position="565"/>
        <end position="592"/>
    </location>
</feature>